<organism evidence="6 7">
    <name type="scientific">Agromyces protaetiae</name>
    <dbReference type="NCBI Taxonomy" id="2509455"/>
    <lineage>
        <taxon>Bacteria</taxon>
        <taxon>Bacillati</taxon>
        <taxon>Actinomycetota</taxon>
        <taxon>Actinomycetes</taxon>
        <taxon>Micrococcales</taxon>
        <taxon>Microbacteriaceae</taxon>
        <taxon>Agromyces</taxon>
    </lineage>
</organism>
<dbReference type="CDD" id="cd06267">
    <property type="entry name" value="PBP1_LacI_sugar_binding-like"/>
    <property type="match status" value="1"/>
</dbReference>
<name>A0A4P6FDC6_9MICO</name>
<keyword evidence="3" id="KW-0804">Transcription</keyword>
<keyword evidence="1" id="KW-0805">Transcription regulation</keyword>
<sequence length="332" mass="34786">MRASSTEASRHPDASTDAARARKVRIRDVAAAAGVSTATVSYVLNDVPGQTITEATRERVRAAVASLGYVPHGLARALREGMSRIVLLNVGSFLGGEGLDTFITGMSDELRALGHSLLVTTSAERGGVPADAVEALAPRAVLDLARLLGEPAGDDPFAAIVDGDRAGLAFHTRTQLGHLVARGHRRIAFALPDVPGAALAATRAEHVTAIARELGLELERVMPIDLGDDRGRRASAMRALVDETSVTAVAGYSDEVALAVLGAIADLGLSAPDDLAVIGFDDARHGQLWRPSLTTVRIDSAGFGRRAARVVLGLEPGEWRQPPSEVVVRESA</sequence>
<feature type="region of interest" description="Disordered" evidence="4">
    <location>
        <begin position="1"/>
        <end position="20"/>
    </location>
</feature>
<accession>A0A4P6FDC6</accession>
<dbReference type="Gene3D" id="1.10.260.40">
    <property type="entry name" value="lambda repressor-like DNA-binding domains"/>
    <property type="match status" value="1"/>
</dbReference>
<dbReference type="Proteomes" id="UP000291259">
    <property type="component" value="Chromosome"/>
</dbReference>
<evidence type="ECO:0000256" key="4">
    <source>
        <dbReference type="SAM" id="MobiDB-lite"/>
    </source>
</evidence>
<keyword evidence="7" id="KW-1185">Reference proteome</keyword>
<dbReference type="Gene3D" id="3.40.50.2300">
    <property type="match status" value="2"/>
</dbReference>
<dbReference type="Pfam" id="PF00356">
    <property type="entry name" value="LacI"/>
    <property type="match status" value="1"/>
</dbReference>
<evidence type="ECO:0000256" key="3">
    <source>
        <dbReference type="ARBA" id="ARBA00023163"/>
    </source>
</evidence>
<dbReference type="Pfam" id="PF13377">
    <property type="entry name" value="Peripla_BP_3"/>
    <property type="match status" value="1"/>
</dbReference>
<evidence type="ECO:0000256" key="1">
    <source>
        <dbReference type="ARBA" id="ARBA00023015"/>
    </source>
</evidence>
<gene>
    <name evidence="6" type="ORF">ET445_13635</name>
</gene>
<feature type="domain" description="HTH lacI-type" evidence="5">
    <location>
        <begin position="24"/>
        <end position="80"/>
    </location>
</feature>
<dbReference type="SUPFAM" id="SSF53822">
    <property type="entry name" value="Periplasmic binding protein-like I"/>
    <property type="match status" value="1"/>
</dbReference>
<dbReference type="PANTHER" id="PTHR30146">
    <property type="entry name" value="LACI-RELATED TRANSCRIPTIONAL REPRESSOR"/>
    <property type="match status" value="1"/>
</dbReference>
<dbReference type="SMART" id="SM00354">
    <property type="entry name" value="HTH_LACI"/>
    <property type="match status" value="1"/>
</dbReference>
<dbReference type="GO" id="GO:0003700">
    <property type="term" value="F:DNA-binding transcription factor activity"/>
    <property type="evidence" value="ECO:0007669"/>
    <property type="project" value="TreeGrafter"/>
</dbReference>
<dbReference type="RefSeq" id="WP_129191757.1">
    <property type="nucleotide sequence ID" value="NZ_CP035491.1"/>
</dbReference>
<dbReference type="InterPro" id="IPR028082">
    <property type="entry name" value="Peripla_BP_I"/>
</dbReference>
<evidence type="ECO:0000259" key="5">
    <source>
        <dbReference type="PROSITE" id="PS50932"/>
    </source>
</evidence>
<evidence type="ECO:0000256" key="2">
    <source>
        <dbReference type="ARBA" id="ARBA00023125"/>
    </source>
</evidence>
<dbReference type="AlphaFoldDB" id="A0A4P6FDC6"/>
<evidence type="ECO:0000313" key="6">
    <source>
        <dbReference type="EMBL" id="QAY74210.1"/>
    </source>
</evidence>
<dbReference type="InterPro" id="IPR046335">
    <property type="entry name" value="LacI/GalR-like_sensor"/>
</dbReference>
<evidence type="ECO:0000313" key="7">
    <source>
        <dbReference type="Proteomes" id="UP000291259"/>
    </source>
</evidence>
<dbReference type="InterPro" id="IPR010982">
    <property type="entry name" value="Lambda_DNA-bd_dom_sf"/>
</dbReference>
<dbReference type="PROSITE" id="PS00356">
    <property type="entry name" value="HTH_LACI_1"/>
    <property type="match status" value="1"/>
</dbReference>
<dbReference type="GO" id="GO:0000976">
    <property type="term" value="F:transcription cis-regulatory region binding"/>
    <property type="evidence" value="ECO:0007669"/>
    <property type="project" value="TreeGrafter"/>
</dbReference>
<reference evidence="6 7" key="1">
    <citation type="submission" date="2019-01" db="EMBL/GenBank/DDBJ databases">
        <title>Genome sequencing of strain FW100M-8.</title>
        <authorList>
            <person name="Heo J."/>
            <person name="Kim S.-J."/>
            <person name="Kim J.-S."/>
            <person name="Hong S.-B."/>
            <person name="Kwon S.-W."/>
        </authorList>
    </citation>
    <scope>NUCLEOTIDE SEQUENCE [LARGE SCALE GENOMIC DNA]</scope>
    <source>
        <strain evidence="6 7">FW100M-8</strain>
    </source>
</reference>
<dbReference type="SUPFAM" id="SSF47413">
    <property type="entry name" value="lambda repressor-like DNA-binding domains"/>
    <property type="match status" value="1"/>
</dbReference>
<keyword evidence="2" id="KW-0238">DNA-binding</keyword>
<dbReference type="PROSITE" id="PS50932">
    <property type="entry name" value="HTH_LACI_2"/>
    <property type="match status" value="1"/>
</dbReference>
<dbReference type="InterPro" id="IPR000843">
    <property type="entry name" value="HTH_LacI"/>
</dbReference>
<protein>
    <submittedName>
        <fullName evidence="6">LacI family transcriptional regulator</fullName>
    </submittedName>
</protein>
<dbReference type="EMBL" id="CP035491">
    <property type="protein sequence ID" value="QAY74210.1"/>
    <property type="molecule type" value="Genomic_DNA"/>
</dbReference>
<dbReference type="OrthoDB" id="3288692at2"/>
<proteinExistence type="predicted"/>
<dbReference type="KEGG" id="agf:ET445_13635"/>
<dbReference type="PANTHER" id="PTHR30146:SF109">
    <property type="entry name" value="HTH-TYPE TRANSCRIPTIONAL REGULATOR GALS"/>
    <property type="match status" value="1"/>
</dbReference>
<dbReference type="CDD" id="cd01392">
    <property type="entry name" value="HTH_LacI"/>
    <property type="match status" value="1"/>
</dbReference>